<dbReference type="AlphaFoldDB" id="A0A2R6XGU7"/>
<keyword evidence="3" id="KW-1185">Reference proteome</keyword>
<reference evidence="3" key="1">
    <citation type="journal article" date="2017" name="Cell">
        <title>Insights into land plant evolution garnered from the Marchantia polymorpha genome.</title>
        <authorList>
            <person name="Bowman J.L."/>
            <person name="Kohchi T."/>
            <person name="Yamato K.T."/>
            <person name="Jenkins J."/>
            <person name="Shu S."/>
            <person name="Ishizaki K."/>
            <person name="Yamaoka S."/>
            <person name="Nishihama R."/>
            <person name="Nakamura Y."/>
            <person name="Berger F."/>
            <person name="Adam C."/>
            <person name="Aki S.S."/>
            <person name="Althoff F."/>
            <person name="Araki T."/>
            <person name="Arteaga-Vazquez M.A."/>
            <person name="Balasubrmanian S."/>
            <person name="Barry K."/>
            <person name="Bauer D."/>
            <person name="Boehm C.R."/>
            <person name="Briginshaw L."/>
            <person name="Caballero-Perez J."/>
            <person name="Catarino B."/>
            <person name="Chen F."/>
            <person name="Chiyoda S."/>
            <person name="Chovatia M."/>
            <person name="Davies K.M."/>
            <person name="Delmans M."/>
            <person name="Demura T."/>
            <person name="Dierschke T."/>
            <person name="Dolan L."/>
            <person name="Dorantes-Acosta A.E."/>
            <person name="Eklund D.M."/>
            <person name="Florent S.N."/>
            <person name="Flores-Sandoval E."/>
            <person name="Fujiyama A."/>
            <person name="Fukuzawa H."/>
            <person name="Galik B."/>
            <person name="Grimanelli D."/>
            <person name="Grimwood J."/>
            <person name="Grossniklaus U."/>
            <person name="Hamada T."/>
            <person name="Haseloff J."/>
            <person name="Hetherington A.J."/>
            <person name="Higo A."/>
            <person name="Hirakawa Y."/>
            <person name="Hundley H.N."/>
            <person name="Ikeda Y."/>
            <person name="Inoue K."/>
            <person name="Inoue S.I."/>
            <person name="Ishida S."/>
            <person name="Jia Q."/>
            <person name="Kakita M."/>
            <person name="Kanazawa T."/>
            <person name="Kawai Y."/>
            <person name="Kawashima T."/>
            <person name="Kennedy M."/>
            <person name="Kinose K."/>
            <person name="Kinoshita T."/>
            <person name="Kohara Y."/>
            <person name="Koide E."/>
            <person name="Komatsu K."/>
            <person name="Kopischke S."/>
            <person name="Kubo M."/>
            <person name="Kyozuka J."/>
            <person name="Lagercrantz U."/>
            <person name="Lin S.S."/>
            <person name="Lindquist E."/>
            <person name="Lipzen A.M."/>
            <person name="Lu C.W."/>
            <person name="De Luna E."/>
            <person name="Martienssen R.A."/>
            <person name="Minamino N."/>
            <person name="Mizutani M."/>
            <person name="Mizutani M."/>
            <person name="Mochizuki N."/>
            <person name="Monte I."/>
            <person name="Mosher R."/>
            <person name="Nagasaki H."/>
            <person name="Nakagami H."/>
            <person name="Naramoto S."/>
            <person name="Nishitani K."/>
            <person name="Ohtani M."/>
            <person name="Okamoto T."/>
            <person name="Okumura M."/>
            <person name="Phillips J."/>
            <person name="Pollak B."/>
            <person name="Reinders A."/>
            <person name="Rovekamp M."/>
            <person name="Sano R."/>
            <person name="Sawa S."/>
            <person name="Schmid M.W."/>
            <person name="Shirakawa M."/>
            <person name="Solano R."/>
            <person name="Spunde A."/>
            <person name="Suetsugu N."/>
            <person name="Sugano S."/>
            <person name="Sugiyama A."/>
            <person name="Sun R."/>
            <person name="Suzuki Y."/>
            <person name="Takenaka M."/>
            <person name="Takezawa D."/>
            <person name="Tomogane H."/>
            <person name="Tsuzuki M."/>
            <person name="Ueda T."/>
            <person name="Umeda M."/>
            <person name="Ward J.M."/>
            <person name="Watanabe Y."/>
            <person name="Yazaki K."/>
            <person name="Yokoyama R."/>
            <person name="Yoshitake Y."/>
            <person name="Yotsui I."/>
            <person name="Zachgo S."/>
            <person name="Schmutz J."/>
        </authorList>
    </citation>
    <scope>NUCLEOTIDE SEQUENCE [LARGE SCALE GENOMIC DNA]</scope>
    <source>
        <strain evidence="3">Tak-1</strain>
    </source>
</reference>
<organism evidence="2 3">
    <name type="scientific">Marchantia polymorpha</name>
    <name type="common">Common liverwort</name>
    <name type="synonym">Marchantia aquatica</name>
    <dbReference type="NCBI Taxonomy" id="3197"/>
    <lineage>
        <taxon>Eukaryota</taxon>
        <taxon>Viridiplantae</taxon>
        <taxon>Streptophyta</taxon>
        <taxon>Embryophyta</taxon>
        <taxon>Marchantiophyta</taxon>
        <taxon>Marchantiopsida</taxon>
        <taxon>Marchantiidae</taxon>
        <taxon>Marchantiales</taxon>
        <taxon>Marchantiaceae</taxon>
        <taxon>Marchantia</taxon>
    </lineage>
</organism>
<feature type="region of interest" description="Disordered" evidence="1">
    <location>
        <begin position="107"/>
        <end position="154"/>
    </location>
</feature>
<feature type="compositionally biased region" description="Gly residues" evidence="1">
    <location>
        <begin position="61"/>
        <end position="71"/>
    </location>
</feature>
<evidence type="ECO:0000313" key="3">
    <source>
        <dbReference type="Proteomes" id="UP000244005"/>
    </source>
</evidence>
<dbReference type="EMBL" id="KZ772687">
    <property type="protein sequence ID" value="PTQ45311.1"/>
    <property type="molecule type" value="Genomic_DNA"/>
</dbReference>
<gene>
    <name evidence="2" type="ORF">MARPO_0015s0109</name>
</gene>
<dbReference type="Gramene" id="Mp2g08240.1">
    <property type="protein sequence ID" value="Mp2g08240.1.cds1"/>
    <property type="gene ID" value="Mp2g08240"/>
</dbReference>
<evidence type="ECO:0000256" key="1">
    <source>
        <dbReference type="SAM" id="MobiDB-lite"/>
    </source>
</evidence>
<protein>
    <submittedName>
        <fullName evidence="2">Uncharacterized protein</fullName>
    </submittedName>
</protein>
<accession>A0A2R6XGU7</accession>
<proteinExistence type="predicted"/>
<sequence>MCRIDMGQITARPLARPRFSGRLRAATSRARHPSACSSVGARPTRSGGRGPSRDSGKRTGGRGSKGALGRGGHARAWTLSNPGFCFQKGLGALARADSDLLPQAPKARERKQLCRGPRAEGRSGVRVLQGGSTGRNSRKYDVEGRGGGGVESRRRRRRAAVLNVVVIVQRCGA</sequence>
<feature type="region of interest" description="Disordered" evidence="1">
    <location>
        <begin position="25"/>
        <end position="73"/>
    </location>
</feature>
<feature type="compositionally biased region" description="Basic and acidic residues" evidence="1">
    <location>
        <begin position="107"/>
        <end position="123"/>
    </location>
</feature>
<evidence type="ECO:0000313" key="2">
    <source>
        <dbReference type="EMBL" id="PTQ45311.1"/>
    </source>
</evidence>
<name>A0A2R6XGU7_MARPO</name>
<dbReference type="Proteomes" id="UP000244005">
    <property type="component" value="Unassembled WGS sequence"/>
</dbReference>